<evidence type="ECO:0000313" key="2">
    <source>
        <dbReference type="EMBL" id="EEX50731.1"/>
    </source>
</evidence>
<dbReference type="STRING" id="667128.HMPREF0621_0672"/>
<sequence>MPKVLEQLATFNLPIFVLDDCSDSYNQQLLVQLQQQYQFELYSHPENLGKGAAIKTALHWASFNGYSHILQVDADGQHNLSDIPLLLEKSKQQPDSLISGKPIYDESVPKIRYYGRYLTHFWVWLETLSFNIQDSLCGFRIYPVMPTLSIIQHVYTGNRMQFDIEIIVQYYWRMQKKVAFIPTKVIYPEEGVSHFDQLWDNVRLTKMHFRLFPQFLYHIPSLLKKKNNE</sequence>
<name>C9PNU0_9PAST</name>
<dbReference type="PANTHER" id="PTHR10859:SF91">
    <property type="entry name" value="DOLICHYL-PHOSPHATE BETA-GLUCOSYLTRANSFERASE"/>
    <property type="match status" value="1"/>
</dbReference>
<gene>
    <name evidence="2" type="ORF">HMPREF0621_0672</name>
</gene>
<dbReference type="GO" id="GO:0006487">
    <property type="term" value="P:protein N-linked glycosylation"/>
    <property type="evidence" value="ECO:0007669"/>
    <property type="project" value="TreeGrafter"/>
</dbReference>
<keyword evidence="3" id="KW-1185">Reference proteome</keyword>
<proteinExistence type="predicted"/>
<reference evidence="2 3" key="1">
    <citation type="submission" date="2009-10" db="EMBL/GenBank/DDBJ databases">
        <authorList>
            <person name="Muzny D."/>
            <person name="Qin X."/>
            <person name="Deng J."/>
            <person name="Jiang H."/>
            <person name="Liu Y."/>
            <person name="Qu J."/>
            <person name="Song X.-Z."/>
            <person name="Zhang L."/>
            <person name="Thornton R."/>
            <person name="Coyle M."/>
            <person name="Francisco L."/>
            <person name="Jackson L."/>
            <person name="Javaid M."/>
            <person name="Korchina V."/>
            <person name="Kovar C."/>
            <person name="Mata R."/>
            <person name="Mathew T."/>
            <person name="Ngo R."/>
            <person name="Nguyen L."/>
            <person name="Nguyen N."/>
            <person name="Okwuonu G."/>
            <person name="Ongeri F."/>
            <person name="Pham C."/>
            <person name="Simmons D."/>
            <person name="Wilczek-Boney K."/>
            <person name="Hale W."/>
            <person name="Jakkamsetti A."/>
            <person name="Pham P."/>
            <person name="Ruth R."/>
            <person name="San Lucas F."/>
            <person name="Warren J."/>
            <person name="Zhang J."/>
            <person name="Zhao Z."/>
            <person name="Zhou C."/>
            <person name="Zhu D."/>
            <person name="Lee S."/>
            <person name="Bess C."/>
            <person name="Blankenburg K."/>
            <person name="Forbes L."/>
            <person name="Fu Q."/>
            <person name="Gubbala S."/>
            <person name="Hirani K."/>
            <person name="Jayaseelan J.C."/>
            <person name="Lara F."/>
            <person name="Munidasa M."/>
            <person name="Palculict T."/>
            <person name="Patil S."/>
            <person name="Pu L.-L."/>
            <person name="Saada N."/>
            <person name="Tang L."/>
            <person name="Weissenberger G."/>
            <person name="Zhu Y."/>
            <person name="Hemphill L."/>
            <person name="Shang Y."/>
            <person name="Youmans B."/>
            <person name="Ayvaz T."/>
            <person name="Ross M."/>
            <person name="Santibanez J."/>
            <person name="Aqrawi P."/>
            <person name="Gross S."/>
            <person name="Joshi V."/>
            <person name="Fowler G."/>
            <person name="Nazareth L."/>
            <person name="Reid J."/>
            <person name="Worley K."/>
            <person name="Petrosino J."/>
            <person name="Highlander S."/>
            <person name="Gibbs R."/>
        </authorList>
    </citation>
    <scope>NUCLEOTIDE SEQUENCE [LARGE SCALE GENOMIC DNA]</scope>
    <source>
        <strain evidence="2 3">ATCC 43325</strain>
    </source>
</reference>
<feature type="domain" description="Glycosyltransferase 2-like" evidence="1">
    <location>
        <begin position="4"/>
        <end position="117"/>
    </location>
</feature>
<dbReference type="InterPro" id="IPR029044">
    <property type="entry name" value="Nucleotide-diphossugar_trans"/>
</dbReference>
<dbReference type="Proteomes" id="UP000005519">
    <property type="component" value="Unassembled WGS sequence"/>
</dbReference>
<dbReference type="EMBL" id="ACZR01000006">
    <property type="protein sequence ID" value="EEX50731.1"/>
    <property type="molecule type" value="Genomic_DNA"/>
</dbReference>
<organism evidence="2 3">
    <name type="scientific">Pasteurella dagmatis ATCC 43325</name>
    <dbReference type="NCBI Taxonomy" id="667128"/>
    <lineage>
        <taxon>Bacteria</taxon>
        <taxon>Pseudomonadati</taxon>
        <taxon>Pseudomonadota</taxon>
        <taxon>Gammaproteobacteria</taxon>
        <taxon>Pasteurellales</taxon>
        <taxon>Pasteurellaceae</taxon>
        <taxon>Pasteurella</taxon>
    </lineage>
</organism>
<dbReference type="PANTHER" id="PTHR10859">
    <property type="entry name" value="GLYCOSYL TRANSFERASE"/>
    <property type="match status" value="1"/>
</dbReference>
<comment type="caution">
    <text evidence="2">The sequence shown here is derived from an EMBL/GenBank/DDBJ whole genome shotgun (WGS) entry which is preliminary data.</text>
</comment>
<dbReference type="SUPFAM" id="SSF53448">
    <property type="entry name" value="Nucleotide-diphospho-sugar transferases"/>
    <property type="match status" value="1"/>
</dbReference>
<protein>
    <recommendedName>
        <fullName evidence="1">Glycosyltransferase 2-like domain-containing protein</fullName>
    </recommendedName>
</protein>
<evidence type="ECO:0000313" key="3">
    <source>
        <dbReference type="Proteomes" id="UP000005519"/>
    </source>
</evidence>
<evidence type="ECO:0000259" key="1">
    <source>
        <dbReference type="Pfam" id="PF00535"/>
    </source>
</evidence>
<dbReference type="AlphaFoldDB" id="C9PNU0"/>
<dbReference type="HOGENOM" id="CLU_033536_7_0_6"/>
<dbReference type="InterPro" id="IPR001173">
    <property type="entry name" value="Glyco_trans_2-like"/>
</dbReference>
<dbReference type="Gene3D" id="3.90.550.10">
    <property type="entry name" value="Spore Coat Polysaccharide Biosynthesis Protein SpsA, Chain A"/>
    <property type="match status" value="1"/>
</dbReference>
<dbReference type="CDD" id="cd04179">
    <property type="entry name" value="DPM_DPG-synthase_like"/>
    <property type="match status" value="1"/>
</dbReference>
<accession>C9PNU0</accession>
<dbReference type="Pfam" id="PF00535">
    <property type="entry name" value="Glycos_transf_2"/>
    <property type="match status" value="1"/>
</dbReference>